<reference evidence="5 6" key="1">
    <citation type="submission" date="2023-09" db="EMBL/GenBank/DDBJ databases">
        <title>Genomes of two closely related lineages of the louse Polyplax serrata with different host specificities.</title>
        <authorList>
            <person name="Martinu J."/>
            <person name="Tarabai H."/>
            <person name="Stefka J."/>
            <person name="Hypsa V."/>
        </authorList>
    </citation>
    <scope>NUCLEOTIDE SEQUENCE [LARGE SCALE GENOMIC DNA]</scope>
    <source>
        <strain evidence="5">98ZLc_SE</strain>
    </source>
</reference>
<gene>
    <name evidence="5" type="ORF">RUM44_009173</name>
</gene>
<feature type="compositionally biased region" description="Basic and acidic residues" evidence="4">
    <location>
        <begin position="121"/>
        <end position="130"/>
    </location>
</feature>
<organism evidence="5 6">
    <name type="scientific">Polyplax serrata</name>
    <name type="common">Common mouse louse</name>
    <dbReference type="NCBI Taxonomy" id="468196"/>
    <lineage>
        <taxon>Eukaryota</taxon>
        <taxon>Metazoa</taxon>
        <taxon>Ecdysozoa</taxon>
        <taxon>Arthropoda</taxon>
        <taxon>Hexapoda</taxon>
        <taxon>Insecta</taxon>
        <taxon>Pterygota</taxon>
        <taxon>Neoptera</taxon>
        <taxon>Paraneoptera</taxon>
        <taxon>Psocodea</taxon>
        <taxon>Troctomorpha</taxon>
        <taxon>Phthiraptera</taxon>
        <taxon>Anoplura</taxon>
        <taxon>Polyplacidae</taxon>
        <taxon>Polyplax</taxon>
    </lineage>
</organism>
<comment type="subcellular location">
    <subcellularLocation>
        <location evidence="3">Mitochondrion</location>
    </subcellularLocation>
</comment>
<keyword evidence="3" id="KW-0496">Mitochondrion</keyword>
<proteinExistence type="inferred from homology"/>
<accession>A0ABR1ARX8</accession>
<dbReference type="Pfam" id="PF08583">
    <property type="entry name" value="Cmc1"/>
    <property type="match status" value="1"/>
</dbReference>
<keyword evidence="2" id="KW-1015">Disulfide bond</keyword>
<feature type="region of interest" description="Disordered" evidence="4">
    <location>
        <begin position="113"/>
        <end position="136"/>
    </location>
</feature>
<comment type="caution">
    <text evidence="5">The sequence shown here is derived from an EMBL/GenBank/DDBJ whole genome shotgun (WGS) entry which is preliminary data.</text>
</comment>
<evidence type="ECO:0000313" key="6">
    <source>
        <dbReference type="Proteomes" id="UP001359485"/>
    </source>
</evidence>
<keyword evidence="6" id="KW-1185">Reference proteome</keyword>
<evidence type="ECO:0000256" key="3">
    <source>
        <dbReference type="RuleBase" id="RU364104"/>
    </source>
</evidence>
<name>A0ABR1ARX8_POLSC</name>
<evidence type="ECO:0000256" key="4">
    <source>
        <dbReference type="SAM" id="MobiDB-lite"/>
    </source>
</evidence>
<sequence>MTDAEVKIKKTSYVVARGGPHGLGRPEDKRLRQVERNVIIPNRLKEEATKKCANPVRKFLQCVEATGLLVVVKCREEHRLKDLCIAKWMHDESLQKEVTDKYLEERTYYRATGKPLNPKPLKREKMKMPDPIDDEE</sequence>
<comment type="similarity">
    <text evidence="1 3">Belongs to the CMC family.</text>
</comment>
<dbReference type="Proteomes" id="UP001359485">
    <property type="component" value="Unassembled WGS sequence"/>
</dbReference>
<evidence type="ECO:0000256" key="2">
    <source>
        <dbReference type="ARBA" id="ARBA00023157"/>
    </source>
</evidence>
<evidence type="ECO:0000256" key="1">
    <source>
        <dbReference type="ARBA" id="ARBA00007347"/>
    </source>
</evidence>
<evidence type="ECO:0000313" key="5">
    <source>
        <dbReference type="EMBL" id="KAK6626697.1"/>
    </source>
</evidence>
<protein>
    <recommendedName>
        <fullName evidence="3">COX assembly mitochondrial protein</fullName>
    </recommendedName>
</protein>
<dbReference type="InterPro" id="IPR013892">
    <property type="entry name" value="Cyt_c_biogenesis_Cmc1-like"/>
</dbReference>
<dbReference type="EMBL" id="JAWJWF010000045">
    <property type="protein sequence ID" value="KAK6626697.1"/>
    <property type="molecule type" value="Genomic_DNA"/>
</dbReference>